<dbReference type="Gene3D" id="1.10.287.950">
    <property type="entry name" value="Methyl-accepting chemotaxis protein"/>
    <property type="match status" value="1"/>
</dbReference>
<evidence type="ECO:0000256" key="1">
    <source>
        <dbReference type="ARBA" id="ARBA00004141"/>
    </source>
</evidence>
<dbReference type="Pfam" id="PF00015">
    <property type="entry name" value="MCPsignal"/>
    <property type="match status" value="1"/>
</dbReference>
<keyword evidence="4 8" id="KW-0472">Membrane</keyword>
<dbReference type="PANTHER" id="PTHR32089">
    <property type="entry name" value="METHYL-ACCEPTING CHEMOTAXIS PROTEIN MCPB"/>
    <property type="match status" value="1"/>
</dbReference>
<comment type="subcellular location">
    <subcellularLocation>
        <location evidence="1">Membrane</location>
        <topology evidence="1">Multi-pass membrane protein</topology>
    </subcellularLocation>
</comment>
<dbReference type="OrthoDB" id="2489132at2"/>
<evidence type="ECO:0000256" key="2">
    <source>
        <dbReference type="ARBA" id="ARBA00022692"/>
    </source>
</evidence>
<dbReference type="SMART" id="SM00304">
    <property type="entry name" value="HAMP"/>
    <property type="match status" value="1"/>
</dbReference>
<dbReference type="CDD" id="cd06225">
    <property type="entry name" value="HAMP"/>
    <property type="match status" value="1"/>
</dbReference>
<evidence type="ECO:0000256" key="7">
    <source>
        <dbReference type="PROSITE-ProRule" id="PRU00284"/>
    </source>
</evidence>
<feature type="transmembrane region" description="Helical" evidence="8">
    <location>
        <begin position="12"/>
        <end position="32"/>
    </location>
</feature>
<comment type="caution">
    <text evidence="11">The sequence shown here is derived from an EMBL/GenBank/DDBJ whole genome shotgun (WGS) entry which is preliminary data.</text>
</comment>
<sequence length="545" mass="59492">MLKKLSIKQKITIPFLIIILSFAVSSILNIVASTQQTKLTASLNGVIVPALFKIEDGYRDLYQATSAVQAVVLSDSVSELEHHVFEYEDNAYKALPRMQATGETIRAGLLPLSSQGDVDRLADATKKWLDSYEYLFSLPRDQWIGQYNADKLIYDQQFIEVRELLNVVKDQIESKQKEVQNQIAAAAFRAETTLEIGTILVILFAICIVFFLVKSIVKPIEEVRSAMEKIASGNGDLNQTLTVSSNDEIAQLALEFNKFISKIRTTIERVIQTTQAVRLEMDKITEISHTIANQTSQQQQESEMVSTAVHEMQETSNVVSENASIAAQASESANLEVQATNTNLVSTVNSIRNLASDIDNAREVIHTLDSDVSNIASILDVIRGIAEQTNLLALNAAIEAARAGEQGRGFAVVADEVRSLASRTQQSTGEIQAMIERLQIGAREAVNVMESSKSSSESTIESASQATASLTEILNAISKMNDMNSHIATAASQQTSVSHEVNQNIQRIAANSGDIVTIVHTAEGSVAALANQCVELDQLVSQFKC</sequence>
<reference evidence="11 12" key="1">
    <citation type="submission" date="2018-08" db="EMBL/GenBank/DDBJ databases">
        <title>Vibrio isolated from the Eastern China Marginal Seas.</title>
        <authorList>
            <person name="Li Y."/>
        </authorList>
    </citation>
    <scope>NUCLEOTIDE SEQUENCE [LARGE SCALE GENOMIC DNA]</scope>
    <source>
        <strain evidence="11 12">BEI233</strain>
    </source>
</reference>
<feature type="domain" description="Methyl-accepting transducer" evidence="9">
    <location>
        <begin position="273"/>
        <end position="509"/>
    </location>
</feature>
<evidence type="ECO:0000313" key="11">
    <source>
        <dbReference type="EMBL" id="RJX72857.1"/>
    </source>
</evidence>
<dbReference type="SMART" id="SM00283">
    <property type="entry name" value="MA"/>
    <property type="match status" value="1"/>
</dbReference>
<dbReference type="PROSITE" id="PS50885">
    <property type="entry name" value="HAMP"/>
    <property type="match status" value="1"/>
</dbReference>
<dbReference type="InterPro" id="IPR004089">
    <property type="entry name" value="MCPsignal_dom"/>
</dbReference>
<evidence type="ECO:0000256" key="6">
    <source>
        <dbReference type="ARBA" id="ARBA00029447"/>
    </source>
</evidence>
<dbReference type="Pfam" id="PF00672">
    <property type="entry name" value="HAMP"/>
    <property type="match status" value="1"/>
</dbReference>
<dbReference type="FunFam" id="1.10.287.950:FF:000001">
    <property type="entry name" value="Methyl-accepting chemotaxis sensory transducer"/>
    <property type="match status" value="1"/>
</dbReference>
<protein>
    <submittedName>
        <fullName evidence="11">Methyl-accepting chemotaxis protein</fullName>
    </submittedName>
</protein>
<dbReference type="AlphaFoldDB" id="A0A3A6QVF6"/>
<evidence type="ECO:0000259" key="9">
    <source>
        <dbReference type="PROSITE" id="PS50111"/>
    </source>
</evidence>
<dbReference type="PANTHER" id="PTHR32089:SF119">
    <property type="entry name" value="METHYL-ACCEPTING CHEMOTAXIS PROTEIN CTPL"/>
    <property type="match status" value="1"/>
</dbReference>
<keyword evidence="2 8" id="KW-0812">Transmembrane</keyword>
<keyword evidence="3 8" id="KW-1133">Transmembrane helix</keyword>
<name>A0A3A6QVF6_9VIBR</name>
<evidence type="ECO:0000256" key="3">
    <source>
        <dbReference type="ARBA" id="ARBA00022989"/>
    </source>
</evidence>
<dbReference type="RefSeq" id="WP_120030181.1">
    <property type="nucleotide sequence ID" value="NZ_QVMU01000004.1"/>
</dbReference>
<keyword evidence="12" id="KW-1185">Reference proteome</keyword>
<evidence type="ECO:0000259" key="10">
    <source>
        <dbReference type="PROSITE" id="PS50885"/>
    </source>
</evidence>
<dbReference type="GO" id="GO:0006935">
    <property type="term" value="P:chemotaxis"/>
    <property type="evidence" value="ECO:0007669"/>
    <property type="project" value="UniProtKB-ARBA"/>
</dbReference>
<dbReference type="Gene3D" id="6.10.340.10">
    <property type="match status" value="1"/>
</dbReference>
<dbReference type="EMBL" id="QVMU01000004">
    <property type="protein sequence ID" value="RJX72857.1"/>
    <property type="molecule type" value="Genomic_DNA"/>
</dbReference>
<evidence type="ECO:0000313" key="12">
    <source>
        <dbReference type="Proteomes" id="UP000273252"/>
    </source>
</evidence>
<proteinExistence type="inferred from homology"/>
<dbReference type="InterPro" id="IPR003660">
    <property type="entry name" value="HAMP_dom"/>
</dbReference>
<dbReference type="CDD" id="cd11386">
    <property type="entry name" value="MCP_signal"/>
    <property type="match status" value="1"/>
</dbReference>
<dbReference type="Proteomes" id="UP000273252">
    <property type="component" value="Unassembled WGS sequence"/>
</dbReference>
<feature type="transmembrane region" description="Helical" evidence="8">
    <location>
        <begin position="196"/>
        <end position="217"/>
    </location>
</feature>
<dbReference type="SUPFAM" id="SSF58104">
    <property type="entry name" value="Methyl-accepting chemotaxis protein (MCP) signaling domain"/>
    <property type="match status" value="1"/>
</dbReference>
<evidence type="ECO:0000256" key="4">
    <source>
        <dbReference type="ARBA" id="ARBA00023136"/>
    </source>
</evidence>
<keyword evidence="5 7" id="KW-0807">Transducer</keyword>
<gene>
    <name evidence="11" type="ORF">DZ860_06775</name>
</gene>
<dbReference type="GO" id="GO:0007165">
    <property type="term" value="P:signal transduction"/>
    <property type="evidence" value="ECO:0007669"/>
    <property type="project" value="UniProtKB-KW"/>
</dbReference>
<dbReference type="PROSITE" id="PS50111">
    <property type="entry name" value="CHEMOTAXIS_TRANSDUC_2"/>
    <property type="match status" value="1"/>
</dbReference>
<organism evidence="11 12">
    <name type="scientific">Vibrio sinensis</name>
    <dbReference type="NCBI Taxonomy" id="2302434"/>
    <lineage>
        <taxon>Bacteria</taxon>
        <taxon>Pseudomonadati</taxon>
        <taxon>Pseudomonadota</taxon>
        <taxon>Gammaproteobacteria</taxon>
        <taxon>Vibrionales</taxon>
        <taxon>Vibrionaceae</taxon>
        <taxon>Vibrio</taxon>
    </lineage>
</organism>
<accession>A0A3A6QVF6</accession>
<evidence type="ECO:0000256" key="5">
    <source>
        <dbReference type="ARBA" id="ARBA00023224"/>
    </source>
</evidence>
<feature type="domain" description="HAMP" evidence="10">
    <location>
        <begin position="214"/>
        <end position="268"/>
    </location>
</feature>
<comment type="similarity">
    <text evidence="6">Belongs to the methyl-accepting chemotaxis (MCP) protein family.</text>
</comment>
<dbReference type="GO" id="GO:0016020">
    <property type="term" value="C:membrane"/>
    <property type="evidence" value="ECO:0007669"/>
    <property type="project" value="UniProtKB-SubCell"/>
</dbReference>
<evidence type="ECO:0000256" key="8">
    <source>
        <dbReference type="SAM" id="Phobius"/>
    </source>
</evidence>